<dbReference type="Proteomes" id="UP001417504">
    <property type="component" value="Unassembled WGS sequence"/>
</dbReference>
<dbReference type="AlphaFoldDB" id="A0AAP0HL75"/>
<name>A0AAP0HL75_9MAGN</name>
<gene>
    <name evidence="1" type="ORF">Sjap_024136</name>
</gene>
<organism evidence="1 2">
    <name type="scientific">Stephania japonica</name>
    <dbReference type="NCBI Taxonomy" id="461633"/>
    <lineage>
        <taxon>Eukaryota</taxon>
        <taxon>Viridiplantae</taxon>
        <taxon>Streptophyta</taxon>
        <taxon>Embryophyta</taxon>
        <taxon>Tracheophyta</taxon>
        <taxon>Spermatophyta</taxon>
        <taxon>Magnoliopsida</taxon>
        <taxon>Ranunculales</taxon>
        <taxon>Menispermaceae</taxon>
        <taxon>Menispermoideae</taxon>
        <taxon>Cissampelideae</taxon>
        <taxon>Stephania</taxon>
    </lineage>
</organism>
<comment type="caution">
    <text evidence="1">The sequence shown here is derived from an EMBL/GenBank/DDBJ whole genome shotgun (WGS) entry which is preliminary data.</text>
</comment>
<reference evidence="1 2" key="1">
    <citation type="submission" date="2024-01" db="EMBL/GenBank/DDBJ databases">
        <title>Genome assemblies of Stephania.</title>
        <authorList>
            <person name="Yang L."/>
        </authorList>
    </citation>
    <scope>NUCLEOTIDE SEQUENCE [LARGE SCALE GENOMIC DNA]</scope>
    <source>
        <strain evidence="1">QJT</strain>
        <tissue evidence="1">Leaf</tissue>
    </source>
</reference>
<proteinExistence type="predicted"/>
<accession>A0AAP0HL75</accession>
<dbReference type="EMBL" id="JBBNAE010000010">
    <property type="protein sequence ID" value="KAK9090959.1"/>
    <property type="molecule type" value="Genomic_DNA"/>
</dbReference>
<protein>
    <submittedName>
        <fullName evidence="1">Uncharacterized protein</fullName>
    </submittedName>
</protein>
<keyword evidence="2" id="KW-1185">Reference proteome</keyword>
<evidence type="ECO:0000313" key="2">
    <source>
        <dbReference type="Proteomes" id="UP001417504"/>
    </source>
</evidence>
<evidence type="ECO:0000313" key="1">
    <source>
        <dbReference type="EMBL" id="KAK9090959.1"/>
    </source>
</evidence>
<sequence>MSQEQLQVQLNELSTIMAIVENDRTRNYRRNHIVCEKTEGDSFFGGEGDFEDKGEQVNFDEVPKFDVGDGDFIEDRVVFGDDGHVIEVISQFASFRVLETVIDDGVVDNYLVEKGVETKVQFVATKHFCSLTNDRDEELVVDGLQDSHGGVFVDNVQDIVPQILVSSSSLE</sequence>